<comment type="subcellular location">
    <subcellularLocation>
        <location evidence="1 12">Cell membrane</location>
        <topology evidence="1 12">Multi-pass membrane protein</topology>
    </subcellularLocation>
</comment>
<feature type="transmembrane region" description="Helical" evidence="12">
    <location>
        <begin position="7"/>
        <end position="29"/>
    </location>
</feature>
<keyword evidence="14" id="KW-1185">Reference proteome</keyword>
<feature type="binding site" evidence="12">
    <location>
        <position position="82"/>
    </location>
    <ligand>
        <name>Na(+)</name>
        <dbReference type="ChEBI" id="CHEBI:29101"/>
        <note>structural</note>
    </ligand>
</feature>
<evidence type="ECO:0000256" key="3">
    <source>
        <dbReference type="ARBA" id="ARBA00022519"/>
    </source>
</evidence>
<name>A0ABT3QQN0_9HYPH</name>
<comment type="activity regulation">
    <text evidence="12">Na(+) is not transported, but it plays an essential structural role and its presence is essential for fluoride channel function.</text>
</comment>
<evidence type="ECO:0000313" key="14">
    <source>
        <dbReference type="Proteomes" id="UP001301216"/>
    </source>
</evidence>
<dbReference type="PANTHER" id="PTHR28259">
    <property type="entry name" value="FLUORIDE EXPORT PROTEIN 1-RELATED"/>
    <property type="match status" value="1"/>
</dbReference>
<evidence type="ECO:0000256" key="5">
    <source>
        <dbReference type="ARBA" id="ARBA00022989"/>
    </source>
</evidence>
<keyword evidence="12" id="KW-0479">Metal-binding</keyword>
<protein>
    <recommendedName>
        <fullName evidence="12">Fluoride-specific ion channel FluC</fullName>
    </recommendedName>
</protein>
<comment type="caution">
    <text evidence="13">The sequence shown here is derived from an EMBL/GenBank/DDBJ whole genome shotgun (WGS) entry which is preliminary data.</text>
</comment>
<dbReference type="InterPro" id="IPR003691">
    <property type="entry name" value="FluC"/>
</dbReference>
<evidence type="ECO:0000256" key="4">
    <source>
        <dbReference type="ARBA" id="ARBA00022692"/>
    </source>
</evidence>
<sequence length="131" mass="13995">MKQMQGTIVVAIGGALGSILRYWMTIWLAPVSQGLPWGTIAVNIIGSFAIAFFGAMTMASSRIEVHEIWRLAFMVGVCGGFTTFSSFSVQTFELLRLGMPGRALLNISISLAACLAATALGYFAAQVLNKV</sequence>
<keyword evidence="3" id="KW-0997">Cell inner membrane</keyword>
<dbReference type="NCBIfam" id="TIGR00494">
    <property type="entry name" value="crcB"/>
    <property type="match status" value="1"/>
</dbReference>
<comment type="catalytic activity">
    <reaction evidence="11">
        <text>fluoride(in) = fluoride(out)</text>
        <dbReference type="Rhea" id="RHEA:76159"/>
        <dbReference type="ChEBI" id="CHEBI:17051"/>
    </reaction>
    <physiologicalReaction direction="left-to-right" evidence="11">
        <dbReference type="Rhea" id="RHEA:76160"/>
    </physiologicalReaction>
</comment>
<evidence type="ECO:0000256" key="6">
    <source>
        <dbReference type="ARBA" id="ARBA00023053"/>
    </source>
</evidence>
<keyword evidence="6 12" id="KW-0915">Sodium</keyword>
<evidence type="ECO:0000256" key="9">
    <source>
        <dbReference type="ARBA" id="ARBA00023303"/>
    </source>
</evidence>
<dbReference type="PANTHER" id="PTHR28259:SF1">
    <property type="entry name" value="FLUORIDE EXPORT PROTEIN 1-RELATED"/>
    <property type="match status" value="1"/>
</dbReference>
<feature type="transmembrane region" description="Helical" evidence="12">
    <location>
        <begin position="68"/>
        <end position="87"/>
    </location>
</feature>
<keyword evidence="5 12" id="KW-1133">Transmembrane helix</keyword>
<evidence type="ECO:0000313" key="13">
    <source>
        <dbReference type="EMBL" id="MCX2697916.1"/>
    </source>
</evidence>
<keyword evidence="8 12" id="KW-0472">Membrane</keyword>
<keyword evidence="12" id="KW-0813">Transport</keyword>
<dbReference type="EMBL" id="JAPHAV010000007">
    <property type="protein sequence ID" value="MCX2697916.1"/>
    <property type="molecule type" value="Genomic_DNA"/>
</dbReference>
<evidence type="ECO:0000256" key="10">
    <source>
        <dbReference type="ARBA" id="ARBA00035120"/>
    </source>
</evidence>
<feature type="binding site" evidence="12">
    <location>
        <position position="79"/>
    </location>
    <ligand>
        <name>Na(+)</name>
        <dbReference type="ChEBI" id="CHEBI:29101"/>
        <note>structural</note>
    </ligand>
</feature>
<evidence type="ECO:0000256" key="7">
    <source>
        <dbReference type="ARBA" id="ARBA00023065"/>
    </source>
</evidence>
<organism evidence="13 14">
    <name type="scientific">Ochrobactrum chromiisoli</name>
    <dbReference type="NCBI Taxonomy" id="2993941"/>
    <lineage>
        <taxon>Bacteria</taxon>
        <taxon>Pseudomonadati</taxon>
        <taxon>Pseudomonadota</taxon>
        <taxon>Alphaproteobacteria</taxon>
        <taxon>Hyphomicrobiales</taxon>
        <taxon>Brucellaceae</taxon>
        <taxon>Brucella/Ochrobactrum group</taxon>
        <taxon>Ochrobactrum</taxon>
    </lineage>
</organism>
<proteinExistence type="inferred from homology"/>
<evidence type="ECO:0000256" key="8">
    <source>
        <dbReference type="ARBA" id="ARBA00023136"/>
    </source>
</evidence>
<gene>
    <name evidence="12 13" type="primary">crcB</name>
    <name evidence="12" type="synonym">fluC</name>
    <name evidence="13" type="ORF">OPR82_14270</name>
</gene>
<evidence type="ECO:0000256" key="12">
    <source>
        <dbReference type="HAMAP-Rule" id="MF_00454"/>
    </source>
</evidence>
<keyword evidence="7 12" id="KW-0406">Ion transport</keyword>
<feature type="transmembrane region" description="Helical" evidence="12">
    <location>
        <begin position="107"/>
        <end position="125"/>
    </location>
</feature>
<keyword evidence="4 12" id="KW-0812">Transmembrane</keyword>
<accession>A0ABT3QQN0</accession>
<comment type="function">
    <text evidence="12">Fluoride-specific ion channel. Important for reducing fluoride concentration in the cell, thus reducing its toxicity.</text>
</comment>
<keyword evidence="2 12" id="KW-1003">Cell membrane</keyword>
<feature type="transmembrane region" description="Helical" evidence="12">
    <location>
        <begin position="35"/>
        <end position="56"/>
    </location>
</feature>
<comment type="similarity">
    <text evidence="10 12">Belongs to the fluoride channel Fluc/FEX (TC 1.A.43) family.</text>
</comment>
<dbReference type="Proteomes" id="UP001301216">
    <property type="component" value="Unassembled WGS sequence"/>
</dbReference>
<evidence type="ECO:0000256" key="2">
    <source>
        <dbReference type="ARBA" id="ARBA00022475"/>
    </source>
</evidence>
<evidence type="ECO:0000256" key="1">
    <source>
        <dbReference type="ARBA" id="ARBA00004651"/>
    </source>
</evidence>
<keyword evidence="9 12" id="KW-0407">Ion channel</keyword>
<dbReference type="HAMAP" id="MF_00454">
    <property type="entry name" value="FluC"/>
    <property type="match status" value="1"/>
</dbReference>
<reference evidence="13 14" key="1">
    <citation type="submission" date="2022-11" db="EMBL/GenBank/DDBJ databases">
        <title>Brucella sp. YY2X, whole genome shotgun sequencing project.</title>
        <authorList>
            <person name="Yang Y."/>
        </authorList>
    </citation>
    <scope>NUCLEOTIDE SEQUENCE [LARGE SCALE GENOMIC DNA]</scope>
    <source>
        <strain evidence="13 14">YY2X</strain>
    </source>
</reference>
<dbReference type="Pfam" id="PF02537">
    <property type="entry name" value="CRCB"/>
    <property type="match status" value="1"/>
</dbReference>
<evidence type="ECO:0000256" key="11">
    <source>
        <dbReference type="ARBA" id="ARBA00035585"/>
    </source>
</evidence>